<gene>
    <name evidence="1" type="ORF">S03H2_68805</name>
</gene>
<accession>X1JDN9</accession>
<evidence type="ECO:0008006" key="2">
    <source>
        <dbReference type="Google" id="ProtNLM"/>
    </source>
</evidence>
<feature type="non-terminal residue" evidence="1">
    <location>
        <position position="69"/>
    </location>
</feature>
<name>X1JDN9_9ZZZZ</name>
<dbReference type="AlphaFoldDB" id="X1JDN9"/>
<sequence>MMPEPYENFMIFGLESTGERIKLDISEESFRLNNGQNILDPNQVLIIVKERLRRIYIWKGVNSHVRKKF</sequence>
<dbReference type="EMBL" id="BARU01045312">
    <property type="protein sequence ID" value="GAH92087.1"/>
    <property type="molecule type" value="Genomic_DNA"/>
</dbReference>
<evidence type="ECO:0000313" key="1">
    <source>
        <dbReference type="EMBL" id="GAH92087.1"/>
    </source>
</evidence>
<proteinExistence type="predicted"/>
<protein>
    <recommendedName>
        <fullName evidence="2">Gelsolin-like domain-containing protein</fullName>
    </recommendedName>
</protein>
<comment type="caution">
    <text evidence="1">The sequence shown here is derived from an EMBL/GenBank/DDBJ whole genome shotgun (WGS) entry which is preliminary data.</text>
</comment>
<reference evidence="1" key="1">
    <citation type="journal article" date="2014" name="Front. Microbiol.">
        <title>High frequency of phylogenetically diverse reductive dehalogenase-homologous genes in deep subseafloor sedimentary metagenomes.</title>
        <authorList>
            <person name="Kawai M."/>
            <person name="Futagami T."/>
            <person name="Toyoda A."/>
            <person name="Takaki Y."/>
            <person name="Nishi S."/>
            <person name="Hori S."/>
            <person name="Arai W."/>
            <person name="Tsubouchi T."/>
            <person name="Morono Y."/>
            <person name="Uchiyama I."/>
            <person name="Ito T."/>
            <person name="Fujiyama A."/>
            <person name="Inagaki F."/>
            <person name="Takami H."/>
        </authorList>
    </citation>
    <scope>NUCLEOTIDE SEQUENCE</scope>
    <source>
        <strain evidence="1">Expedition CK06-06</strain>
    </source>
</reference>
<organism evidence="1">
    <name type="scientific">marine sediment metagenome</name>
    <dbReference type="NCBI Taxonomy" id="412755"/>
    <lineage>
        <taxon>unclassified sequences</taxon>
        <taxon>metagenomes</taxon>
        <taxon>ecological metagenomes</taxon>
    </lineage>
</organism>